<accession>A0A4R6V142</accession>
<dbReference type="RefSeq" id="WP_133741733.1">
    <property type="nucleotide sequence ID" value="NZ_SNYN01000008.1"/>
</dbReference>
<gene>
    <name evidence="2" type="ORF">EV190_10861</name>
</gene>
<dbReference type="EMBL" id="SNYN01000008">
    <property type="protein sequence ID" value="TDQ52080.1"/>
    <property type="molecule type" value="Genomic_DNA"/>
</dbReference>
<dbReference type="Proteomes" id="UP000295281">
    <property type="component" value="Unassembled WGS sequence"/>
</dbReference>
<sequence>MDGETLNGGVNQVVRIGRTVRRPTGAWTPAVHSLLRHLAETGFTGAPRVRGIDEEGREILDFVPGEVAHYPIPEYVRGDVALAAAGRLLRRYHDASAGFTAPDGAVWQLPAREPREVVCHGDAATYNTVFRVGLPVALIDFDAAHPGPRVWDLAYTAYRFAPLGAPGSNGEHVPVAEQARRLRLLADAYGLGPADRRALPRTVCDRLHALVAFMTERAAAGDTAFARHLADGHDALYRTDAAHVRAHEERFAEALLSGASTEPPPAAAT</sequence>
<evidence type="ECO:0000313" key="2">
    <source>
        <dbReference type="EMBL" id="TDQ52080.1"/>
    </source>
</evidence>
<dbReference type="GO" id="GO:0016301">
    <property type="term" value="F:kinase activity"/>
    <property type="evidence" value="ECO:0007669"/>
    <property type="project" value="UniProtKB-KW"/>
</dbReference>
<evidence type="ECO:0000313" key="3">
    <source>
        <dbReference type="Proteomes" id="UP000295281"/>
    </source>
</evidence>
<keyword evidence="2" id="KW-0418">Kinase</keyword>
<reference evidence="2 3" key="1">
    <citation type="submission" date="2019-03" db="EMBL/GenBank/DDBJ databases">
        <title>Genomic Encyclopedia of Type Strains, Phase IV (KMG-IV): sequencing the most valuable type-strain genomes for metagenomic binning, comparative biology and taxonomic classification.</title>
        <authorList>
            <person name="Goeker M."/>
        </authorList>
    </citation>
    <scope>NUCLEOTIDE SEQUENCE [LARGE SCALE GENOMIC DNA]</scope>
    <source>
        <strain evidence="2 3">DSM 46770</strain>
    </source>
</reference>
<name>A0A4R6V142_9ACTN</name>
<protein>
    <submittedName>
        <fullName evidence="2">Ser/Thr protein kinase RdoA (MazF antagonist)</fullName>
    </submittedName>
</protein>
<dbReference type="Pfam" id="PF01636">
    <property type="entry name" value="APH"/>
    <property type="match status" value="1"/>
</dbReference>
<dbReference type="SUPFAM" id="SSF56112">
    <property type="entry name" value="Protein kinase-like (PK-like)"/>
    <property type="match status" value="1"/>
</dbReference>
<dbReference type="Gene3D" id="3.90.1200.10">
    <property type="match status" value="1"/>
</dbReference>
<evidence type="ECO:0000259" key="1">
    <source>
        <dbReference type="Pfam" id="PF01636"/>
    </source>
</evidence>
<feature type="domain" description="Aminoglycoside phosphotransferase" evidence="1">
    <location>
        <begin position="108"/>
        <end position="160"/>
    </location>
</feature>
<dbReference type="AlphaFoldDB" id="A0A4R6V142"/>
<proteinExistence type="predicted"/>
<dbReference type="InterPro" id="IPR002575">
    <property type="entry name" value="Aminoglycoside_PTrfase"/>
</dbReference>
<comment type="caution">
    <text evidence="2">The sequence shown here is derived from an EMBL/GenBank/DDBJ whole genome shotgun (WGS) entry which is preliminary data.</text>
</comment>
<dbReference type="OrthoDB" id="236897at2"/>
<keyword evidence="2" id="KW-0808">Transferase</keyword>
<keyword evidence="3" id="KW-1185">Reference proteome</keyword>
<dbReference type="InterPro" id="IPR011009">
    <property type="entry name" value="Kinase-like_dom_sf"/>
</dbReference>
<organism evidence="2 3">
    <name type="scientific">Actinorugispora endophytica</name>
    <dbReference type="NCBI Taxonomy" id="1605990"/>
    <lineage>
        <taxon>Bacteria</taxon>
        <taxon>Bacillati</taxon>
        <taxon>Actinomycetota</taxon>
        <taxon>Actinomycetes</taxon>
        <taxon>Streptosporangiales</taxon>
        <taxon>Nocardiopsidaceae</taxon>
        <taxon>Actinorugispora</taxon>
    </lineage>
</organism>